<comment type="caution">
    <text evidence="1">The sequence shown here is derived from an EMBL/GenBank/DDBJ whole genome shotgun (WGS) entry which is preliminary data.</text>
</comment>
<dbReference type="EMBL" id="JACHGG010000002">
    <property type="protein sequence ID" value="MBB6058943.1"/>
    <property type="molecule type" value="Genomic_DNA"/>
</dbReference>
<evidence type="ECO:0000313" key="2">
    <source>
        <dbReference type="Proteomes" id="UP000532746"/>
    </source>
</evidence>
<organism evidence="1 2">
    <name type="scientific">Hymenobacter luteus</name>
    <dbReference type="NCBI Taxonomy" id="1411122"/>
    <lineage>
        <taxon>Bacteria</taxon>
        <taxon>Pseudomonadati</taxon>
        <taxon>Bacteroidota</taxon>
        <taxon>Cytophagia</taxon>
        <taxon>Cytophagales</taxon>
        <taxon>Hymenobacteraceae</taxon>
        <taxon>Hymenobacter</taxon>
    </lineage>
</organism>
<reference evidence="1 2" key="1">
    <citation type="submission" date="2020-08" db="EMBL/GenBank/DDBJ databases">
        <title>Genomic Encyclopedia of Type Strains, Phase IV (KMG-IV): sequencing the most valuable type-strain genomes for metagenomic binning, comparative biology and taxonomic classification.</title>
        <authorList>
            <person name="Goeker M."/>
        </authorList>
    </citation>
    <scope>NUCLEOTIDE SEQUENCE [LARGE SCALE GENOMIC DNA]</scope>
    <source>
        <strain evidence="1 2">DSM 26718</strain>
    </source>
</reference>
<gene>
    <name evidence="1" type="ORF">HNQ93_001789</name>
</gene>
<evidence type="ECO:0000313" key="1">
    <source>
        <dbReference type="EMBL" id="MBB6058943.1"/>
    </source>
</evidence>
<protein>
    <submittedName>
        <fullName evidence="1">Uncharacterized protein</fullName>
    </submittedName>
</protein>
<keyword evidence="2" id="KW-1185">Reference proteome</keyword>
<name>A0A7W9WBF6_9BACT</name>
<dbReference type="AlphaFoldDB" id="A0A7W9WBF6"/>
<proteinExistence type="predicted"/>
<sequence length="73" mass="8494">MESMVTGVPALSGWCAYKEIEWLDFPRSIHNDQSKEQDIISIRRKVEEVGQFQIELSNDRLRLYSYISASTVK</sequence>
<accession>A0A7W9WBF6</accession>
<dbReference type="Proteomes" id="UP000532746">
    <property type="component" value="Unassembled WGS sequence"/>
</dbReference>